<reference evidence="5 6" key="1">
    <citation type="submission" date="2019-04" db="EMBL/GenBank/DDBJ databases">
        <authorList>
            <person name="Chronis J.D."/>
            <person name="Sharma R."/>
            <person name="Thurgood T.L."/>
            <person name="Hoffmann C."/>
            <person name="Kruger J.L."/>
            <person name="Loertscher E."/>
            <person name="Arens D.K."/>
            <person name="Johnson L."/>
            <person name="Thompson D.W."/>
            <person name="Walker J."/>
            <person name="Casjens S."/>
            <person name="Grose J.H."/>
        </authorList>
    </citation>
    <scope>NUCLEOTIDE SEQUENCE [LARGE SCALE GENOMIC DNA]</scope>
</reference>
<keyword evidence="3" id="KW-0812">Transmembrane</keyword>
<evidence type="ECO:0000313" key="5">
    <source>
        <dbReference type="EMBL" id="QEG04412.1"/>
    </source>
</evidence>
<protein>
    <submittedName>
        <fullName evidence="5">Putative lytic transglycosylase</fullName>
    </submittedName>
</protein>
<dbReference type="Pfam" id="PF01464">
    <property type="entry name" value="SLT"/>
    <property type="match status" value="1"/>
</dbReference>
<sequence length="655" mass="70631">MPARRSTGSATFSPRSKKEVSSMVAKSIVDIDVNDDKFVAFMERFREYQSALDDLPEAWRVAAVGIGESSKQTEKAKGEAKELGAEFNAVAEAILTINSGIDRLNANLEDSNKKQDEFNKKAGQGQGFINQAKKDAKELAGHIKEATASLLSWGGIVGIFTGVLGVGGLFGINRLAATTGAQRFTSLGLGTSIGALDSTAINYQKALGNPAGTLGAIRDSQMDLSKRWTFQAMGINNPDQDPAKLLPQMIRNARDIFVQNGSTLQGAQAHGLTNFFTLDDLNRFKNMSDEEITAMEKRAQQDARMLQITDQQARQWQDFNVQLDYSSQSIRNTFVRGLGPLTPQLSKLSDALAGAIDTVLKSPELGKWIDALAGGIERFGNYLASPTFKSDVESFMSGVERLGRVIMKVLGWLDGGSSAMDDIKSGSSFLNNDVQTDAGGNHFVKGGLSDPNTPAVSKWLTRHLYSWTGTAPAEYDQYFLDAAKKYNVDPRWLKAIAAGESSWDQNAVSKAGAKGLMQVMPGNFQPGENPFDPRDNIMAGARVFKDGLDWASRNAGGDFDEALRYYNGGVRRGSAENRAYPGRIREKYAAMYGAPKSNDATGVDSSEIAKNTSKTNQLLQQIVDGKGGRGGSGDVVIYNNTGGNAVVTSAQLGAR</sequence>
<dbReference type="Proteomes" id="UP000323963">
    <property type="component" value="Segment"/>
</dbReference>
<dbReference type="Gene3D" id="1.10.287.950">
    <property type="entry name" value="Methyl-accepting chemotaxis protein"/>
    <property type="match status" value="1"/>
</dbReference>
<evidence type="ECO:0000256" key="1">
    <source>
        <dbReference type="SAM" id="Coils"/>
    </source>
</evidence>
<evidence type="ECO:0000259" key="4">
    <source>
        <dbReference type="Pfam" id="PF01464"/>
    </source>
</evidence>
<proteinExistence type="predicted"/>
<keyword evidence="1" id="KW-0175">Coiled coil</keyword>
<evidence type="ECO:0000256" key="3">
    <source>
        <dbReference type="SAM" id="Phobius"/>
    </source>
</evidence>
<keyword evidence="3" id="KW-0472">Membrane</keyword>
<name>A0A5B9MTS8_9CAUD</name>
<gene>
    <name evidence="5" type="ORF">CHRON_14</name>
</gene>
<feature type="transmembrane region" description="Helical" evidence="3">
    <location>
        <begin position="150"/>
        <end position="172"/>
    </location>
</feature>
<dbReference type="InterPro" id="IPR008258">
    <property type="entry name" value="Transglycosylase_SLT_dom_1"/>
</dbReference>
<evidence type="ECO:0000313" key="6">
    <source>
        <dbReference type="Proteomes" id="UP000323963"/>
    </source>
</evidence>
<accession>A0A5B9MTS8</accession>
<dbReference type="Gene3D" id="1.10.530.10">
    <property type="match status" value="1"/>
</dbReference>
<dbReference type="PANTHER" id="PTHR37423:SF2">
    <property type="entry name" value="MEMBRANE-BOUND LYTIC MUREIN TRANSGLYCOSYLASE C"/>
    <property type="match status" value="1"/>
</dbReference>
<dbReference type="CDD" id="cd00254">
    <property type="entry name" value="LT-like"/>
    <property type="match status" value="1"/>
</dbReference>
<keyword evidence="3" id="KW-1133">Transmembrane helix</keyword>
<dbReference type="PANTHER" id="PTHR37423">
    <property type="entry name" value="SOLUBLE LYTIC MUREIN TRANSGLYCOSYLASE-RELATED"/>
    <property type="match status" value="1"/>
</dbReference>
<feature type="coiled-coil region" evidence="1">
    <location>
        <begin position="101"/>
        <end position="149"/>
    </location>
</feature>
<dbReference type="SUPFAM" id="SSF53955">
    <property type="entry name" value="Lysozyme-like"/>
    <property type="match status" value="1"/>
</dbReference>
<organism evidence="5 6">
    <name type="scientific">Klebsiella phage vB_Kpn_Chronis</name>
    <dbReference type="NCBI Taxonomy" id="2591378"/>
    <lineage>
        <taxon>Viruses</taxon>
        <taxon>Duplodnaviria</taxon>
        <taxon>Heunggongvirae</taxon>
        <taxon>Uroviricota</taxon>
        <taxon>Caudoviricetes</taxon>
    </lineage>
</organism>
<feature type="compositionally biased region" description="Polar residues" evidence="2">
    <location>
        <begin position="1"/>
        <end position="14"/>
    </location>
</feature>
<evidence type="ECO:0000256" key="2">
    <source>
        <dbReference type="SAM" id="MobiDB-lite"/>
    </source>
</evidence>
<keyword evidence="6" id="KW-1185">Reference proteome</keyword>
<feature type="region of interest" description="Disordered" evidence="2">
    <location>
        <begin position="1"/>
        <end position="20"/>
    </location>
</feature>
<dbReference type="InterPro" id="IPR023346">
    <property type="entry name" value="Lysozyme-like_dom_sf"/>
</dbReference>
<feature type="domain" description="Transglycosylase SLT" evidence="4">
    <location>
        <begin position="478"/>
        <end position="573"/>
    </location>
</feature>
<dbReference type="EMBL" id="MN013086">
    <property type="protein sequence ID" value="QEG04412.1"/>
    <property type="molecule type" value="Genomic_DNA"/>
</dbReference>